<gene>
    <name evidence="2" type="ORF">B6S12_08130</name>
</gene>
<feature type="region of interest" description="Disordered" evidence="1">
    <location>
        <begin position="26"/>
        <end position="47"/>
    </location>
</feature>
<evidence type="ECO:0000313" key="3">
    <source>
        <dbReference type="Proteomes" id="UP000249746"/>
    </source>
</evidence>
<keyword evidence="3" id="KW-1185">Reference proteome</keyword>
<reference evidence="2 3" key="1">
    <citation type="submission" date="2017-03" db="EMBL/GenBank/DDBJ databases">
        <title>Genomic and clinical evidence uncovers the enterohepatic species Helicobacter valdiviensis as a potential human intestinal pathogen.</title>
        <authorList>
            <person name="Fresia P."/>
            <person name="Jara R."/>
            <person name="Sierra R."/>
            <person name="Ferres I."/>
            <person name="Greif G."/>
            <person name="Iraola G."/>
            <person name="Collado L."/>
        </authorList>
    </citation>
    <scope>NUCLEOTIDE SEQUENCE [LARGE SCALE GENOMIC DNA]</scope>
    <source>
        <strain evidence="2 3">WBE14</strain>
    </source>
</reference>
<sequence>MIIAYKNTKRNYQEIATIYPNKDCNASLQKHSSQKPKDTHKAQSINLSFINSDKKQKSLNKRQKEKILTCFAFRRIF</sequence>
<name>A0A2W6MWI4_9HELI</name>
<protein>
    <submittedName>
        <fullName evidence="2">Uncharacterized protein</fullName>
    </submittedName>
</protein>
<dbReference type="EMBL" id="NBIU01000027">
    <property type="protein sequence ID" value="PZT47588.1"/>
    <property type="molecule type" value="Genomic_DNA"/>
</dbReference>
<evidence type="ECO:0000256" key="1">
    <source>
        <dbReference type="SAM" id="MobiDB-lite"/>
    </source>
</evidence>
<organism evidence="2 3">
    <name type="scientific">Helicobacter valdiviensis</name>
    <dbReference type="NCBI Taxonomy" id="1458358"/>
    <lineage>
        <taxon>Bacteria</taxon>
        <taxon>Pseudomonadati</taxon>
        <taxon>Campylobacterota</taxon>
        <taxon>Epsilonproteobacteria</taxon>
        <taxon>Campylobacterales</taxon>
        <taxon>Helicobacteraceae</taxon>
        <taxon>Helicobacter</taxon>
    </lineage>
</organism>
<comment type="caution">
    <text evidence="2">The sequence shown here is derived from an EMBL/GenBank/DDBJ whole genome shotgun (WGS) entry which is preliminary data.</text>
</comment>
<accession>A0A2W6MWI4</accession>
<evidence type="ECO:0000313" key="2">
    <source>
        <dbReference type="EMBL" id="PZT47588.1"/>
    </source>
</evidence>
<dbReference type="AlphaFoldDB" id="A0A2W6MWI4"/>
<proteinExistence type="predicted"/>
<dbReference type="Proteomes" id="UP000249746">
    <property type="component" value="Unassembled WGS sequence"/>
</dbReference>